<dbReference type="NCBIfam" id="TIGR03302">
    <property type="entry name" value="OM_YfiO"/>
    <property type="match status" value="1"/>
</dbReference>
<sequence precursor="true">MLKKGILLLIAALLFGCAGVRPQPDWTAEQYFHYAKKLFEDENYYEASNEFTVVTLRYPGSSVADSAQFYLAESHYMMKEYLIAAAEYEKLITNMNKSKLVPLAQFKMADSYYQLSPRPELDQEYTLKAIREFQLFIEDNPTHPLKEEALKKIAELRAKLALKEFKNADIYRKMHEYKAAIIYYNQVLEDYYDTEWADDAMLGKIETYVEMGDFQSAKKEIEKFRDQFPGSPLMKKVEKLSQKIPEEKNEQVFSGSGN</sequence>
<evidence type="ECO:0000256" key="4">
    <source>
        <dbReference type="SAM" id="SignalP"/>
    </source>
</evidence>
<feature type="domain" description="Outer membrane lipoprotein BamD-like" evidence="5">
    <location>
        <begin position="26"/>
        <end position="220"/>
    </location>
</feature>
<reference evidence="6 9" key="2">
    <citation type="submission" date="2016-11" db="EMBL/GenBank/DDBJ databases">
        <title>Genomic analysis of Caldithrix abyssi and proposal of a novel bacterial phylum Caldithrichaeota.</title>
        <authorList>
            <person name="Kublanov I."/>
            <person name="Sigalova O."/>
            <person name="Gavrilov S."/>
            <person name="Lebedinsky A."/>
            <person name="Ivanova N."/>
            <person name="Daum C."/>
            <person name="Reddy T."/>
            <person name="Klenk H.P."/>
            <person name="Goker M."/>
            <person name="Reva O."/>
            <person name="Miroshnichenko M."/>
            <person name="Kyprides N."/>
            <person name="Woyke T."/>
            <person name="Gelfand M."/>
        </authorList>
    </citation>
    <scope>NUCLEOTIDE SEQUENCE [LARGE SCALE GENOMIC DNA]</scope>
    <source>
        <strain evidence="6 9">LF13</strain>
    </source>
</reference>
<keyword evidence="2" id="KW-0472">Membrane</keyword>
<evidence type="ECO:0000313" key="6">
    <source>
        <dbReference type="EMBL" id="APF19586.1"/>
    </source>
</evidence>
<dbReference type="InParanoid" id="H1XX24"/>
<dbReference type="Proteomes" id="UP000004671">
    <property type="component" value="Chromosome"/>
</dbReference>
<dbReference type="Gene3D" id="1.25.40.10">
    <property type="entry name" value="Tetratricopeptide repeat domain"/>
    <property type="match status" value="1"/>
</dbReference>
<dbReference type="FunCoup" id="H1XX24">
    <property type="interactions" value="57"/>
</dbReference>
<dbReference type="KEGG" id="caby:Cabys_2838"/>
<evidence type="ECO:0000256" key="2">
    <source>
        <dbReference type="ARBA" id="ARBA00023136"/>
    </source>
</evidence>
<evidence type="ECO:0000259" key="5">
    <source>
        <dbReference type="Pfam" id="PF13525"/>
    </source>
</evidence>
<dbReference type="Proteomes" id="UP000183868">
    <property type="component" value="Chromosome"/>
</dbReference>
<dbReference type="EMBL" id="CM001402">
    <property type="protein sequence ID" value="EHO39711.1"/>
    <property type="molecule type" value="Genomic_DNA"/>
</dbReference>
<dbReference type="eggNOG" id="COG4105">
    <property type="taxonomic scope" value="Bacteria"/>
</dbReference>
<protein>
    <submittedName>
        <fullName evidence="6">Beta-barrel assembly machine subunit BamD</fullName>
    </submittedName>
    <submittedName>
        <fullName evidence="7">Outer membrane assembly lipoprotein YfiO</fullName>
    </submittedName>
</protein>
<dbReference type="RefSeq" id="WP_006926577.1">
    <property type="nucleotide sequence ID" value="NZ_CM001402.1"/>
</dbReference>
<dbReference type="PROSITE" id="PS51257">
    <property type="entry name" value="PROKAR_LIPOPROTEIN"/>
    <property type="match status" value="1"/>
</dbReference>
<dbReference type="SUPFAM" id="SSF48452">
    <property type="entry name" value="TPR-like"/>
    <property type="match status" value="1"/>
</dbReference>
<keyword evidence="1 4" id="KW-0732">Signal</keyword>
<evidence type="ECO:0000313" key="9">
    <source>
        <dbReference type="Proteomes" id="UP000183868"/>
    </source>
</evidence>
<evidence type="ECO:0000313" key="7">
    <source>
        <dbReference type="EMBL" id="EHO39711.1"/>
    </source>
</evidence>
<gene>
    <name evidence="6" type="ORF">Cabys_2838</name>
    <name evidence="7" type="ORF">Calab_0057</name>
</gene>
<keyword evidence="3" id="KW-0998">Cell outer membrane</keyword>
<dbReference type="InterPro" id="IPR011990">
    <property type="entry name" value="TPR-like_helical_dom_sf"/>
</dbReference>
<name>H1XX24_CALAY</name>
<dbReference type="AlphaFoldDB" id="H1XX24"/>
<proteinExistence type="predicted"/>
<dbReference type="InterPro" id="IPR039565">
    <property type="entry name" value="BamD-like"/>
</dbReference>
<reference evidence="7 8" key="1">
    <citation type="submission" date="2011-09" db="EMBL/GenBank/DDBJ databases">
        <title>The permanent draft genome of Caldithrix abyssi DSM 13497.</title>
        <authorList>
            <consortium name="US DOE Joint Genome Institute (JGI-PGF)"/>
            <person name="Lucas S."/>
            <person name="Han J."/>
            <person name="Lapidus A."/>
            <person name="Bruce D."/>
            <person name="Goodwin L."/>
            <person name="Pitluck S."/>
            <person name="Peters L."/>
            <person name="Kyrpides N."/>
            <person name="Mavromatis K."/>
            <person name="Ivanova N."/>
            <person name="Mikhailova N."/>
            <person name="Chertkov O."/>
            <person name="Detter J.C."/>
            <person name="Tapia R."/>
            <person name="Han C."/>
            <person name="Land M."/>
            <person name="Hauser L."/>
            <person name="Markowitz V."/>
            <person name="Cheng J.-F."/>
            <person name="Hugenholtz P."/>
            <person name="Woyke T."/>
            <person name="Wu D."/>
            <person name="Spring S."/>
            <person name="Brambilla E."/>
            <person name="Klenk H.-P."/>
            <person name="Eisen J.A."/>
        </authorList>
    </citation>
    <scope>NUCLEOTIDE SEQUENCE [LARGE SCALE GENOMIC DNA]</scope>
    <source>
        <strain evidence="7 8">DSM 13497</strain>
    </source>
</reference>
<evidence type="ECO:0000256" key="3">
    <source>
        <dbReference type="ARBA" id="ARBA00023237"/>
    </source>
</evidence>
<keyword evidence="8" id="KW-1185">Reference proteome</keyword>
<dbReference type="PaxDb" id="880073-Calab_0057"/>
<feature type="chain" id="PRO_5010497923" evidence="4">
    <location>
        <begin position="23"/>
        <end position="258"/>
    </location>
</feature>
<dbReference type="Pfam" id="PF13525">
    <property type="entry name" value="YfiO"/>
    <property type="match status" value="1"/>
</dbReference>
<organism evidence="7 8">
    <name type="scientific">Caldithrix abyssi DSM 13497</name>
    <dbReference type="NCBI Taxonomy" id="880073"/>
    <lineage>
        <taxon>Bacteria</taxon>
        <taxon>Pseudomonadati</taxon>
        <taxon>Calditrichota</taxon>
        <taxon>Calditrichia</taxon>
        <taxon>Calditrichales</taxon>
        <taxon>Calditrichaceae</taxon>
        <taxon>Caldithrix</taxon>
    </lineage>
</organism>
<dbReference type="EMBL" id="CP018099">
    <property type="protein sequence ID" value="APF19586.1"/>
    <property type="molecule type" value="Genomic_DNA"/>
</dbReference>
<dbReference type="InterPro" id="IPR017689">
    <property type="entry name" value="BamD"/>
</dbReference>
<accession>H1XX24</accession>
<evidence type="ECO:0000313" key="8">
    <source>
        <dbReference type="Proteomes" id="UP000004671"/>
    </source>
</evidence>
<dbReference type="HOGENOM" id="CLU_899244_0_0_0"/>
<feature type="signal peptide" evidence="4">
    <location>
        <begin position="1"/>
        <end position="22"/>
    </location>
</feature>
<dbReference type="STRING" id="880073.Cabys_2838"/>
<evidence type="ECO:0000256" key="1">
    <source>
        <dbReference type="ARBA" id="ARBA00022729"/>
    </source>
</evidence>
<keyword evidence="7" id="KW-0449">Lipoprotein</keyword>